<dbReference type="GO" id="GO:0003677">
    <property type="term" value="F:DNA binding"/>
    <property type="evidence" value="ECO:0007669"/>
    <property type="project" value="UniProtKB-KW"/>
</dbReference>
<dbReference type="Pfam" id="PF11740">
    <property type="entry name" value="KfrA_N"/>
    <property type="match status" value="1"/>
</dbReference>
<dbReference type="RefSeq" id="WP_311881880.1">
    <property type="nucleotide sequence ID" value="NZ_CP119391.1"/>
</dbReference>
<sequence length="347" mass="40002">MARTGIQYADVRRAIDELIARGDSPSVQRIREVLGTGSFTTISEHFRCWRDEREKNRDVPPPRELPEAIVSLATDMWRQAQDVANEGLAHYREEANREVETARQEARKARQEADNAAQRESALAEHLRHREAHIEGLGAQLAESRTQQEQLQSRSDSAEQARRALKEEVAERDARLEQQARAHSDNVGQQRAAFDRQLAEEQQRNETTEGKLLALLDGLRQERADDDKAHQKRVRQLEARLEKSAGENQRVRQELKAARDAESQWQKRHGQLEDRLLEQKKAVEEAGSEMDRLQERLSRAERELEQERERYRRECDWQASLGQRLEALQKQVATLPAQPPRDPGASS</sequence>
<feature type="compositionally biased region" description="Polar residues" evidence="1">
    <location>
        <begin position="143"/>
        <end position="155"/>
    </location>
</feature>
<reference evidence="3 4" key="1">
    <citation type="submission" date="2023-03" db="EMBL/GenBank/DDBJ databases">
        <title>Halomonas sp. nov., isolated from Korean tranditional fermented seafood 'Jeotgal'.</title>
        <authorList>
            <person name="Kim B."/>
            <person name="Shin N.-R."/>
        </authorList>
    </citation>
    <scope>NUCLEOTIDE SEQUENCE [LARGE SCALE GENOMIC DNA]</scope>
    <source>
        <strain evidence="3 4">SG2L-4</strain>
    </source>
</reference>
<organism evidence="3 4">
    <name type="scientific">Halomonas piscis</name>
    <dbReference type="NCBI Taxonomy" id="3031727"/>
    <lineage>
        <taxon>Bacteria</taxon>
        <taxon>Pseudomonadati</taxon>
        <taxon>Pseudomonadota</taxon>
        <taxon>Gammaproteobacteria</taxon>
        <taxon>Oceanospirillales</taxon>
        <taxon>Halomonadaceae</taxon>
        <taxon>Halomonas</taxon>
    </lineage>
</organism>
<accession>A0ABY9YVI0</accession>
<feature type="compositionally biased region" description="Basic and acidic residues" evidence="1">
    <location>
        <begin position="94"/>
        <end position="113"/>
    </location>
</feature>
<feature type="compositionally biased region" description="Basic and acidic residues" evidence="1">
    <location>
        <begin position="156"/>
        <end position="184"/>
    </location>
</feature>
<evidence type="ECO:0000313" key="4">
    <source>
        <dbReference type="Proteomes" id="UP001301869"/>
    </source>
</evidence>
<feature type="region of interest" description="Disordered" evidence="1">
    <location>
        <begin position="94"/>
        <end position="126"/>
    </location>
</feature>
<feature type="compositionally biased region" description="Basic and acidic residues" evidence="1">
    <location>
        <begin position="244"/>
        <end position="262"/>
    </location>
</feature>
<evidence type="ECO:0000259" key="2">
    <source>
        <dbReference type="Pfam" id="PF11740"/>
    </source>
</evidence>
<feature type="region of interest" description="Disordered" evidence="1">
    <location>
        <begin position="141"/>
        <end position="190"/>
    </location>
</feature>
<proteinExistence type="predicted"/>
<dbReference type="Proteomes" id="UP001301869">
    <property type="component" value="Chromosome"/>
</dbReference>
<name>A0ABY9YVI0_9GAMM</name>
<keyword evidence="4" id="KW-1185">Reference proteome</keyword>
<feature type="domain" description="KfrA N-terminal DNA-binding" evidence="2">
    <location>
        <begin position="8"/>
        <end position="118"/>
    </location>
</feature>
<feature type="compositionally biased region" description="Basic and acidic residues" evidence="1">
    <location>
        <begin position="270"/>
        <end position="309"/>
    </location>
</feature>
<keyword evidence="3" id="KW-0238">DNA-binding</keyword>
<dbReference type="EMBL" id="CP119391">
    <property type="protein sequence ID" value="WNK18884.1"/>
    <property type="molecule type" value="Genomic_DNA"/>
</dbReference>
<protein>
    <submittedName>
        <fullName evidence="3">DNA-binding protein</fullName>
    </submittedName>
</protein>
<dbReference type="InterPro" id="IPR021104">
    <property type="entry name" value="KfrA_DNA-bd_N"/>
</dbReference>
<gene>
    <name evidence="3" type="ORF">P1P91_08230</name>
</gene>
<evidence type="ECO:0000313" key="3">
    <source>
        <dbReference type="EMBL" id="WNK18884.1"/>
    </source>
</evidence>
<feature type="region of interest" description="Disordered" evidence="1">
    <location>
        <begin position="244"/>
        <end position="309"/>
    </location>
</feature>
<evidence type="ECO:0000256" key="1">
    <source>
        <dbReference type="SAM" id="MobiDB-lite"/>
    </source>
</evidence>